<sequence length="164" mass="18903">MKRIGYIVLVMFSFLLSGCGLSNEEEIKQLKDETITWPEESKEPNEEANHYSFFLPFGMNVEEQVDNNIVIESGDTTYLLFYNENEEKTSQTLYEGVKSSSSEWDIDETNNEDGFHYVLIRKIDEEVEITAGNGQVKISSIIKNDIKDHVEKMLSIIKSFKVNE</sequence>
<evidence type="ECO:0000313" key="2">
    <source>
        <dbReference type="Proteomes" id="UP000074108"/>
    </source>
</evidence>
<comment type="caution">
    <text evidence="1">The sequence shown here is derived from an EMBL/GenBank/DDBJ whole genome shotgun (WGS) entry which is preliminary data.</text>
</comment>
<protein>
    <recommendedName>
        <fullName evidence="3">DUF4367 domain-containing protein</fullName>
    </recommendedName>
</protein>
<dbReference type="Proteomes" id="UP000074108">
    <property type="component" value="Unassembled WGS sequence"/>
</dbReference>
<evidence type="ECO:0008006" key="3">
    <source>
        <dbReference type="Google" id="ProtNLM"/>
    </source>
</evidence>
<reference evidence="1 2" key="1">
    <citation type="journal article" date="2016" name="Front. Microbiol.">
        <title>Microevolution Analysis of Bacillus coahuilensis Unveils Differences in Phosphorus Acquisition Strategies and Their Regulation.</title>
        <authorList>
            <person name="Gomez-Lunar Z."/>
            <person name="Hernandez-Gonzalez I."/>
            <person name="Rodriguez-Torres M.D."/>
            <person name="Souza V."/>
            <person name="Olmedo-Alvarez G."/>
        </authorList>
    </citation>
    <scope>NUCLEOTIDE SEQUENCE [LARGE SCALE GENOMIC DNA]</scope>
    <source>
        <strain evidence="2">p1.1.43</strain>
    </source>
</reference>
<organism evidence="1 2">
    <name type="scientific">Bacillus coahuilensis p1.1.43</name>
    <dbReference type="NCBI Taxonomy" id="1150625"/>
    <lineage>
        <taxon>Bacteria</taxon>
        <taxon>Bacillati</taxon>
        <taxon>Bacillota</taxon>
        <taxon>Bacilli</taxon>
        <taxon>Bacillales</taxon>
        <taxon>Bacillaceae</taxon>
        <taxon>Bacillus</taxon>
    </lineage>
</organism>
<dbReference type="STRING" id="1150625.Q75_11835"/>
<dbReference type="OrthoDB" id="2450230at2"/>
<keyword evidence="2" id="KW-1185">Reference proteome</keyword>
<gene>
    <name evidence="1" type="ORF">Q75_11835</name>
</gene>
<dbReference type="EMBL" id="LDYG01000035">
    <property type="protein sequence ID" value="KUP05527.1"/>
    <property type="molecule type" value="Genomic_DNA"/>
</dbReference>
<dbReference type="AlphaFoldDB" id="A0A147K6N2"/>
<dbReference type="PROSITE" id="PS51257">
    <property type="entry name" value="PROKAR_LIPOPROTEIN"/>
    <property type="match status" value="1"/>
</dbReference>
<accession>A0A147K6N2</accession>
<proteinExistence type="predicted"/>
<dbReference type="PATRIC" id="fig|1150625.3.peg.2519"/>
<evidence type="ECO:0000313" key="1">
    <source>
        <dbReference type="EMBL" id="KUP05527.1"/>
    </source>
</evidence>
<name>A0A147K6N2_9BACI</name>
<dbReference type="RefSeq" id="WP_010174228.1">
    <property type="nucleotide sequence ID" value="NZ_LDYG01000035.1"/>
</dbReference>